<dbReference type="Gene3D" id="3.40.1090.10">
    <property type="entry name" value="Cytosolic phospholipase A2 catalytic domain"/>
    <property type="match status" value="1"/>
</dbReference>
<keyword evidence="3 8" id="KW-0378">Hydrolase</keyword>
<comment type="catalytic activity">
    <reaction evidence="7 9">
        <text>a 1-acyl-sn-glycero-3-phosphocholine + H2O = sn-glycerol 3-phosphocholine + a fatty acid + H(+)</text>
        <dbReference type="Rhea" id="RHEA:15177"/>
        <dbReference type="ChEBI" id="CHEBI:15377"/>
        <dbReference type="ChEBI" id="CHEBI:15378"/>
        <dbReference type="ChEBI" id="CHEBI:16870"/>
        <dbReference type="ChEBI" id="CHEBI:28868"/>
        <dbReference type="ChEBI" id="CHEBI:58168"/>
        <dbReference type="EC" id="3.1.1.5"/>
    </reaction>
</comment>
<dbReference type="GO" id="GO:0004622">
    <property type="term" value="F:phosphatidylcholine lysophospholipase activity"/>
    <property type="evidence" value="ECO:0007669"/>
    <property type="project" value="UniProtKB-EC"/>
</dbReference>
<feature type="transmembrane region" description="Helical" evidence="10">
    <location>
        <begin position="616"/>
        <end position="633"/>
    </location>
</feature>
<keyword evidence="9" id="KW-0732">Signal</keyword>
<dbReference type="GO" id="GO:0004623">
    <property type="term" value="F:phospholipase A2 activity"/>
    <property type="evidence" value="ECO:0007669"/>
    <property type="project" value="TreeGrafter"/>
</dbReference>
<dbReference type="GO" id="GO:0046475">
    <property type="term" value="P:glycerophospholipid catabolic process"/>
    <property type="evidence" value="ECO:0007669"/>
    <property type="project" value="TreeGrafter"/>
</dbReference>
<dbReference type="PANTHER" id="PTHR10728:SF62">
    <property type="entry name" value="LYSOPHOSPHOLIPASE"/>
    <property type="match status" value="1"/>
</dbReference>
<feature type="domain" description="PLA2c" evidence="11">
    <location>
        <begin position="51"/>
        <end position="595"/>
    </location>
</feature>
<dbReference type="Pfam" id="PF01735">
    <property type="entry name" value="PLA2_B"/>
    <property type="match status" value="1"/>
</dbReference>
<dbReference type="STRING" id="327505.A0A2H3GAR0"/>
<feature type="chain" id="PRO_5013422368" description="Lysophospholipase" evidence="9">
    <location>
        <begin position="23"/>
        <end position="635"/>
    </location>
</feature>
<dbReference type="FunFam" id="3.40.1090.10:FF:000010">
    <property type="entry name" value="Lysophospholipase"/>
    <property type="match status" value="1"/>
</dbReference>
<proteinExistence type="inferred from homology"/>
<evidence type="ECO:0000256" key="3">
    <source>
        <dbReference type="ARBA" id="ARBA00022801"/>
    </source>
</evidence>
<feature type="signal peptide" evidence="9">
    <location>
        <begin position="1"/>
        <end position="22"/>
    </location>
</feature>
<evidence type="ECO:0000256" key="7">
    <source>
        <dbReference type="ARBA" id="ARBA00049531"/>
    </source>
</evidence>
<sequence length="635" mass="68594">MIPCGRLIQLAILLAFSTAIHCGFPEGGLFPILEPRAAPDAPDGYTPARVPCPKTRPAIRQAKTLSTEETSWLELRDNSTFPALEEFLTRANLGGIDIAAYLNGIVSNGTTLPRIGIAISGGGYRAMINGAGAIAAFDNRTTGSTSEGQLGGILQATTYLSGLSGGSWVVGSLYVQNFTTVESIIYGSNAFLGSLWQIDDSIIEGPNDLSVTRYYRELYQDVQGKVEAGYNKSLTDYWGRSLSYQLVNASDGGPAYTFSSIANDTEFAAARAPMPLIVAIERTTGQLQIASNSTIMEFNPWEMGSFDPELAAFAPLKYVGSAFQNGTIGRNGDCVAGVDNAGFVMGTSASLFNQAFLQIQKADNVPEFLLKAINNTLADIGDENRDIANWPNPFYKYNPKNNSNADSTILTLVDGGEDLQNVPFHPLLVSERQVDVIFAIDGSADTKTHWPNGTSLVATYERSKAGVSTQNNEFPKVPDQNTFINLGLNKQPTFFGCDTDSGNSSGPLIVYLPNAPYSYESNFTTFDLEYSDSERNQILRNGYNVATMGNGTVDSDWLACVGCAVLARSLVRTGTAVPSKCVDCFQRYCWNGTTNSTVPNTYEPDLMISDAVRRSVPWLIAVGVTLLVNFLFISL</sequence>
<dbReference type="InterPro" id="IPR002642">
    <property type="entry name" value="LysoPLipase_cat_dom"/>
</dbReference>
<evidence type="ECO:0000313" key="13">
    <source>
        <dbReference type="Proteomes" id="UP000219602"/>
    </source>
</evidence>
<dbReference type="Proteomes" id="UP000219602">
    <property type="component" value="Chromosome 13"/>
</dbReference>
<evidence type="ECO:0000256" key="5">
    <source>
        <dbReference type="ARBA" id="ARBA00023098"/>
    </source>
</evidence>
<comment type="similarity">
    <text evidence="1 9">Belongs to the lysophospholipase family.</text>
</comment>
<dbReference type="GO" id="GO:0005783">
    <property type="term" value="C:endoplasmic reticulum"/>
    <property type="evidence" value="ECO:0007669"/>
    <property type="project" value="TreeGrafter"/>
</dbReference>
<dbReference type="InterPro" id="IPR016035">
    <property type="entry name" value="Acyl_Trfase/lysoPLipase"/>
</dbReference>
<protein>
    <recommendedName>
        <fullName evidence="2 9">Lysophospholipase</fullName>
        <ecNumber evidence="2 9">3.1.1.5</ecNumber>
    </recommendedName>
</protein>
<keyword evidence="5 8" id="KW-0443">Lipid metabolism</keyword>
<evidence type="ECO:0000259" key="11">
    <source>
        <dbReference type="PROSITE" id="PS51210"/>
    </source>
</evidence>
<dbReference type="GO" id="GO:0005829">
    <property type="term" value="C:cytosol"/>
    <property type="evidence" value="ECO:0007669"/>
    <property type="project" value="TreeGrafter"/>
</dbReference>
<keyword evidence="10" id="KW-0812">Transmembrane</keyword>
<keyword evidence="4 8" id="KW-0442">Lipid degradation</keyword>
<keyword evidence="10" id="KW-1133">Transmembrane helix</keyword>
<evidence type="ECO:0000256" key="8">
    <source>
        <dbReference type="PROSITE-ProRule" id="PRU00555"/>
    </source>
</evidence>
<dbReference type="PANTHER" id="PTHR10728">
    <property type="entry name" value="CYTOSOLIC PHOSPHOLIPASE A2"/>
    <property type="match status" value="1"/>
</dbReference>
<accession>A0A2H3GAR0</accession>
<keyword evidence="6" id="KW-0325">Glycoprotein</keyword>
<dbReference type="SMART" id="SM00022">
    <property type="entry name" value="PLAc"/>
    <property type="match status" value="1"/>
</dbReference>
<comment type="caution">
    <text evidence="12">The sequence shown here is derived from an EMBL/GenBank/DDBJ whole genome shotgun (WGS) entry which is preliminary data.</text>
</comment>
<keyword evidence="10" id="KW-0472">Membrane</keyword>
<dbReference type="PROSITE" id="PS51210">
    <property type="entry name" value="PLA2C"/>
    <property type="match status" value="1"/>
</dbReference>
<evidence type="ECO:0000256" key="4">
    <source>
        <dbReference type="ARBA" id="ARBA00022963"/>
    </source>
</evidence>
<name>A0A2H3GAR0_FUSOX</name>
<evidence type="ECO:0000313" key="12">
    <source>
        <dbReference type="EMBL" id="PCD24014.1"/>
    </source>
</evidence>
<organism evidence="12 13">
    <name type="scientific">Fusarium oxysporum f. sp. radicis-cucumerinum</name>
    <dbReference type="NCBI Taxonomy" id="327505"/>
    <lineage>
        <taxon>Eukaryota</taxon>
        <taxon>Fungi</taxon>
        <taxon>Dikarya</taxon>
        <taxon>Ascomycota</taxon>
        <taxon>Pezizomycotina</taxon>
        <taxon>Sordariomycetes</taxon>
        <taxon>Hypocreomycetidae</taxon>
        <taxon>Hypocreales</taxon>
        <taxon>Nectriaceae</taxon>
        <taxon>Fusarium</taxon>
        <taxon>Fusarium oxysporum species complex</taxon>
    </lineage>
</organism>
<dbReference type="EMBL" id="MABQ02000011">
    <property type="protein sequence ID" value="PCD24014.1"/>
    <property type="molecule type" value="Genomic_DNA"/>
</dbReference>
<evidence type="ECO:0000256" key="2">
    <source>
        <dbReference type="ARBA" id="ARBA00013274"/>
    </source>
</evidence>
<evidence type="ECO:0000256" key="9">
    <source>
        <dbReference type="RuleBase" id="RU362103"/>
    </source>
</evidence>
<gene>
    <name evidence="12" type="ORF">AU210_015528</name>
</gene>
<reference evidence="12 13" key="1">
    <citation type="journal article" date="2016" name="Environ. Microbiol.">
        <title>Effector profiles distinguish formae speciales of Fusarium oxysporum.</title>
        <authorList>
            <person name="van Dam P."/>
            <person name="Fokkens L."/>
            <person name="Schmidt S.M."/>
            <person name="Linmans J.H."/>
            <person name="Kistler H.C."/>
            <person name="Ma L.J."/>
            <person name="Rep M."/>
        </authorList>
    </citation>
    <scope>NUCLEOTIDE SEQUENCE [LARGE SCALE GENOMIC DNA]</scope>
    <source>
        <strain evidence="12 13">Forc016</strain>
    </source>
</reference>
<evidence type="ECO:0000256" key="1">
    <source>
        <dbReference type="ARBA" id="ARBA00008780"/>
    </source>
</evidence>
<evidence type="ECO:0000256" key="6">
    <source>
        <dbReference type="ARBA" id="ARBA00023180"/>
    </source>
</evidence>
<dbReference type="EC" id="3.1.1.5" evidence="2 9"/>
<evidence type="ECO:0000256" key="10">
    <source>
        <dbReference type="SAM" id="Phobius"/>
    </source>
</evidence>
<dbReference type="AlphaFoldDB" id="A0A2H3GAR0"/>
<dbReference type="SUPFAM" id="SSF52151">
    <property type="entry name" value="FabD/lysophospholipase-like"/>
    <property type="match status" value="1"/>
</dbReference>
<reference evidence="12 13" key="2">
    <citation type="journal article" date="2017" name="Sci. Rep.">
        <title>A mobile pathogenicity chromosome in Fusarium oxysporum for infection of multiple cucurbit species.</title>
        <authorList>
            <person name="van Dam P."/>
            <person name="Fokkens L."/>
            <person name="Ayukawa Y."/>
            <person name="van der Gragt M."/>
            <person name="Ter Horst A."/>
            <person name="Brankovics B."/>
            <person name="Houterman P.M."/>
            <person name="Arie T."/>
            <person name="Rep M."/>
        </authorList>
    </citation>
    <scope>NUCLEOTIDE SEQUENCE [LARGE SCALE GENOMIC DNA]</scope>
    <source>
        <strain evidence="12 13">Forc016</strain>
    </source>
</reference>